<keyword evidence="1" id="KW-0812">Transmembrane</keyword>
<evidence type="ECO:0000313" key="2">
    <source>
        <dbReference type="EMBL" id="MET7027846.1"/>
    </source>
</evidence>
<dbReference type="RefSeq" id="WP_354616730.1">
    <property type="nucleotide sequence ID" value="NZ_JBEWYP010000001.1"/>
</dbReference>
<dbReference type="InterPro" id="IPR018723">
    <property type="entry name" value="DUF2254_membrane"/>
</dbReference>
<feature type="transmembrane region" description="Helical" evidence="1">
    <location>
        <begin position="139"/>
        <end position="159"/>
    </location>
</feature>
<evidence type="ECO:0000256" key="1">
    <source>
        <dbReference type="SAM" id="Phobius"/>
    </source>
</evidence>
<comment type="caution">
    <text evidence="2">The sequence shown here is derived from an EMBL/GenBank/DDBJ whole genome shotgun (WGS) entry which is preliminary data.</text>
</comment>
<feature type="transmembrane region" description="Helical" evidence="1">
    <location>
        <begin position="108"/>
        <end position="127"/>
    </location>
</feature>
<keyword evidence="1" id="KW-0472">Membrane</keyword>
<dbReference type="EMBL" id="JBEWYP010000001">
    <property type="protein sequence ID" value="MET7027846.1"/>
    <property type="molecule type" value="Genomic_DNA"/>
</dbReference>
<protein>
    <submittedName>
        <fullName evidence="2">DUF2254 domain-containing protein</fullName>
    </submittedName>
</protein>
<organism evidence="2 3">
    <name type="scientific">Sediminicola luteus</name>
    <dbReference type="NCBI Taxonomy" id="319238"/>
    <lineage>
        <taxon>Bacteria</taxon>
        <taxon>Pseudomonadati</taxon>
        <taxon>Bacteroidota</taxon>
        <taxon>Flavobacteriia</taxon>
        <taxon>Flavobacteriales</taxon>
        <taxon>Flavobacteriaceae</taxon>
        <taxon>Sediminicola</taxon>
    </lineage>
</organism>
<keyword evidence="1" id="KW-1133">Transmembrane helix</keyword>
<name>A0ABV2TRF1_9FLAO</name>
<keyword evidence="3" id="KW-1185">Reference proteome</keyword>
<evidence type="ECO:0000313" key="3">
    <source>
        <dbReference type="Proteomes" id="UP001549773"/>
    </source>
</evidence>
<dbReference type="Proteomes" id="UP001549773">
    <property type="component" value="Unassembled WGS sequence"/>
</dbReference>
<accession>A0ABV2TRF1</accession>
<proteinExistence type="predicted"/>
<feature type="transmembrane region" description="Helical" evidence="1">
    <location>
        <begin position="15"/>
        <end position="36"/>
    </location>
</feature>
<gene>
    <name evidence="2" type="ORF">ABXZ32_00475</name>
</gene>
<reference evidence="2 3" key="1">
    <citation type="submission" date="2024-07" db="EMBL/GenBank/DDBJ databases">
        <title>The genome sequence of type strain Sediminicola luteus GDMCC 1.2596T.</title>
        <authorList>
            <person name="Liu Y."/>
        </authorList>
    </citation>
    <scope>NUCLEOTIDE SEQUENCE [LARGE SCALE GENOMIC DNA]</scope>
    <source>
        <strain evidence="2 3">GDMCC 1.2596</strain>
    </source>
</reference>
<sequence>MKRLYFLWDELQSSFWFIPILIIAISIGAAIGLLYLDNIFNYQPSGIVRFIFPGSVDSARSVLSIISGAMIGVAGTVFSITLVALTLASSQFGSRLLRNFMHERINQIVLGTYIATYVYCLLVLNAVKGTDQFSFIPSISVLVAILAAIANIILLIIFIHHIAISIQANKVISDISEALSKNLKQLFPEEIGQEPAENEISNIELLKKTFRNKTIITSPKSGYILYADNEGIFNLAQEKKLLVILNYRPGDYVVEHMEIGEVYSQEKLDDDDLLDFKDIFILGKSRTPQQDPEFSIHQMVEIAGRALSPGINDPYTAITCIDNLTSTMCYLTKVKFPSKYRYDEDMELRVVASNLTFRGMLNVAFNQIRQFAGGSPSVVIRLMDAMITINKMAKTPEQKIALKEHAEMILRVAEKSFQEKNDLKDMKERSIMILG</sequence>
<feature type="transmembrane region" description="Helical" evidence="1">
    <location>
        <begin position="62"/>
        <end position="87"/>
    </location>
</feature>
<dbReference type="Pfam" id="PF10011">
    <property type="entry name" value="DUF2254"/>
    <property type="match status" value="1"/>
</dbReference>